<dbReference type="PANTHER" id="PTHR47507">
    <property type="entry name" value="BARRIER TO AUTOINTEGRATION FACTOR 2"/>
    <property type="match status" value="1"/>
</dbReference>
<reference evidence="1" key="1">
    <citation type="submission" date="2021-06" db="EMBL/GenBank/DDBJ databases">
        <authorList>
            <person name="Hodson N. C."/>
            <person name="Mongue J. A."/>
            <person name="Jaron S. K."/>
        </authorList>
    </citation>
    <scope>NUCLEOTIDE SEQUENCE</scope>
</reference>
<dbReference type="Pfam" id="PF02961">
    <property type="entry name" value="SAM_BAF"/>
    <property type="match status" value="1"/>
</dbReference>
<dbReference type="SMART" id="SM01023">
    <property type="entry name" value="BAF"/>
    <property type="match status" value="1"/>
</dbReference>
<evidence type="ECO:0000313" key="2">
    <source>
        <dbReference type="Proteomes" id="UP000708208"/>
    </source>
</evidence>
<sequence length="71" mass="8533">MRWVPHPRNTEIFKRLEKKGFDKAYVILGQFLVLKKNEELFMEWLKDTAGVTTHHARQCFQCMNDWCSAFL</sequence>
<dbReference type="EMBL" id="CAJVCH010278575">
    <property type="protein sequence ID" value="CAG7734914.1"/>
    <property type="molecule type" value="Genomic_DNA"/>
</dbReference>
<dbReference type="GO" id="GO:0003677">
    <property type="term" value="F:DNA binding"/>
    <property type="evidence" value="ECO:0007669"/>
    <property type="project" value="InterPro"/>
</dbReference>
<accession>A0A8J2P8D5</accession>
<proteinExistence type="predicted"/>
<keyword evidence="2" id="KW-1185">Reference proteome</keyword>
<dbReference type="GO" id="GO:0005634">
    <property type="term" value="C:nucleus"/>
    <property type="evidence" value="ECO:0007669"/>
    <property type="project" value="TreeGrafter"/>
</dbReference>
<evidence type="ECO:0000313" key="1">
    <source>
        <dbReference type="EMBL" id="CAG7734914.1"/>
    </source>
</evidence>
<dbReference type="PANTHER" id="PTHR47507:SF6">
    <property type="entry name" value="BARRIER-TO-AUTOINTEGRATION FACTOR"/>
    <property type="match status" value="1"/>
</dbReference>
<gene>
    <name evidence="1" type="ORF">AFUS01_LOCUS23275</name>
</gene>
<dbReference type="Proteomes" id="UP000708208">
    <property type="component" value="Unassembled WGS sequence"/>
</dbReference>
<dbReference type="InterPro" id="IPR004122">
    <property type="entry name" value="BAF_prot"/>
</dbReference>
<evidence type="ECO:0008006" key="3">
    <source>
        <dbReference type="Google" id="ProtNLM"/>
    </source>
</evidence>
<organism evidence="1 2">
    <name type="scientific">Allacma fusca</name>
    <dbReference type="NCBI Taxonomy" id="39272"/>
    <lineage>
        <taxon>Eukaryota</taxon>
        <taxon>Metazoa</taxon>
        <taxon>Ecdysozoa</taxon>
        <taxon>Arthropoda</taxon>
        <taxon>Hexapoda</taxon>
        <taxon>Collembola</taxon>
        <taxon>Symphypleona</taxon>
        <taxon>Sminthuridae</taxon>
        <taxon>Allacma</taxon>
    </lineage>
</organism>
<dbReference type="AlphaFoldDB" id="A0A8J2P8D5"/>
<comment type="caution">
    <text evidence="1">The sequence shown here is derived from an EMBL/GenBank/DDBJ whole genome shotgun (WGS) entry which is preliminary data.</text>
</comment>
<dbReference type="OrthoDB" id="9997163at2759"/>
<dbReference type="GO" id="GO:0051276">
    <property type="term" value="P:chromosome organization"/>
    <property type="evidence" value="ECO:0007669"/>
    <property type="project" value="TreeGrafter"/>
</dbReference>
<protein>
    <recommendedName>
        <fullName evidence="3">Barrier-to-autointegration factor</fullName>
    </recommendedName>
</protein>
<name>A0A8J2P8D5_9HEXA</name>
<dbReference type="GO" id="GO:0000793">
    <property type="term" value="C:condensed chromosome"/>
    <property type="evidence" value="ECO:0007669"/>
    <property type="project" value="TreeGrafter"/>
</dbReference>
<dbReference type="InterPro" id="IPR051387">
    <property type="entry name" value="BAF"/>
</dbReference>